<evidence type="ECO:0000256" key="6">
    <source>
        <dbReference type="PIRSR" id="PIRSR000097-3"/>
    </source>
</evidence>
<evidence type="ECO:0000256" key="5">
    <source>
        <dbReference type="PIRSR" id="PIRSR000097-2"/>
    </source>
</evidence>
<proteinExistence type="inferred from homology"/>
<keyword evidence="3" id="KW-0560">Oxidoreductase</keyword>
<dbReference type="SUPFAM" id="SSF51430">
    <property type="entry name" value="NAD(P)-linked oxidoreductase"/>
    <property type="match status" value="1"/>
</dbReference>
<dbReference type="Proteomes" id="UP000887575">
    <property type="component" value="Unassembled WGS sequence"/>
</dbReference>
<dbReference type="PIRSF" id="PIRSF000097">
    <property type="entry name" value="AKR"/>
    <property type="match status" value="1"/>
</dbReference>
<dbReference type="PRINTS" id="PR00069">
    <property type="entry name" value="ALDKETRDTASE"/>
</dbReference>
<dbReference type="WBParaSite" id="MBELARI_LOCUS9655">
    <property type="protein sequence ID" value="MBELARI_LOCUS9655"/>
    <property type="gene ID" value="MBELARI_LOCUS9655"/>
</dbReference>
<feature type="active site" description="Proton donor" evidence="4">
    <location>
        <position position="49"/>
    </location>
</feature>
<organism evidence="8 9">
    <name type="scientific">Mesorhabditis belari</name>
    <dbReference type="NCBI Taxonomy" id="2138241"/>
    <lineage>
        <taxon>Eukaryota</taxon>
        <taxon>Metazoa</taxon>
        <taxon>Ecdysozoa</taxon>
        <taxon>Nematoda</taxon>
        <taxon>Chromadorea</taxon>
        <taxon>Rhabditida</taxon>
        <taxon>Rhabditina</taxon>
        <taxon>Rhabditomorpha</taxon>
        <taxon>Rhabditoidea</taxon>
        <taxon>Rhabditidae</taxon>
        <taxon>Mesorhabditinae</taxon>
        <taxon>Mesorhabditis</taxon>
    </lineage>
</organism>
<dbReference type="CDD" id="cd19136">
    <property type="entry name" value="AKR_DrGR-like"/>
    <property type="match status" value="1"/>
</dbReference>
<evidence type="ECO:0000313" key="9">
    <source>
        <dbReference type="WBParaSite" id="MBELARI_LOCUS9655"/>
    </source>
</evidence>
<reference evidence="9" key="1">
    <citation type="submission" date="2024-02" db="UniProtKB">
        <authorList>
            <consortium name="WormBaseParasite"/>
        </authorList>
    </citation>
    <scope>IDENTIFICATION</scope>
</reference>
<dbReference type="FunFam" id="3.20.20.100:FF:000002">
    <property type="entry name" value="2,5-diketo-D-gluconic acid reductase A"/>
    <property type="match status" value="1"/>
</dbReference>
<evidence type="ECO:0000313" key="8">
    <source>
        <dbReference type="Proteomes" id="UP000887575"/>
    </source>
</evidence>
<dbReference type="PANTHER" id="PTHR43827:SF3">
    <property type="entry name" value="NADP-DEPENDENT OXIDOREDUCTASE DOMAIN-CONTAINING PROTEIN"/>
    <property type="match status" value="1"/>
</dbReference>
<dbReference type="InterPro" id="IPR020471">
    <property type="entry name" value="AKR"/>
</dbReference>
<dbReference type="PANTHER" id="PTHR43827">
    <property type="entry name" value="2,5-DIKETO-D-GLUCONIC ACID REDUCTASE"/>
    <property type="match status" value="1"/>
</dbReference>
<evidence type="ECO:0000256" key="1">
    <source>
        <dbReference type="ARBA" id="ARBA00007905"/>
    </source>
</evidence>
<dbReference type="InterPro" id="IPR036812">
    <property type="entry name" value="NAD(P)_OxRdtase_dom_sf"/>
</dbReference>
<accession>A0AAF3FSK5</accession>
<name>A0AAF3FSK5_9BILA</name>
<evidence type="ECO:0000256" key="4">
    <source>
        <dbReference type="PIRSR" id="PIRSR000097-1"/>
    </source>
</evidence>
<dbReference type="Pfam" id="PF00248">
    <property type="entry name" value="Aldo_ket_red"/>
    <property type="match status" value="1"/>
</dbReference>
<dbReference type="GO" id="GO:0016616">
    <property type="term" value="F:oxidoreductase activity, acting on the CH-OH group of donors, NAD or NADP as acceptor"/>
    <property type="evidence" value="ECO:0007669"/>
    <property type="project" value="UniProtKB-ARBA"/>
</dbReference>
<sequence>MNTKGRDYVRVNMPLLGLGTWQVRSSDIPGSLDAALSAGYRFIDTAQIYGNEAAIGKALKELLPKYNLSRENIFITSKLAPGNQGSVAEDSIQKSLENLQSDYIDLFIIHWPGSSNRSESPKNAALRRQSWETMEKLHEQGKLRAIGVSNYLERHLEELLSHTKVLPAVDQCEYHVHYQTNDLVNYCKDKGIHFQSYSTLGSPDGRKKLMNDPKVVTLAEKYKISVPVLLLAWAINQEISVLPRSTKKDHIEENFKALQIQMDPADVQSLLSNDAKSKYCWEPNSVV</sequence>
<feature type="binding site" evidence="5">
    <location>
        <position position="110"/>
    </location>
    <ligand>
        <name>substrate</name>
    </ligand>
</feature>
<feature type="domain" description="NADP-dependent oxidoreductase" evidence="7">
    <location>
        <begin position="16"/>
        <end position="270"/>
    </location>
</feature>
<evidence type="ECO:0000256" key="2">
    <source>
        <dbReference type="ARBA" id="ARBA00022857"/>
    </source>
</evidence>
<comment type="similarity">
    <text evidence="1">Belongs to the aldo/keto reductase family.</text>
</comment>
<evidence type="ECO:0000256" key="3">
    <source>
        <dbReference type="ARBA" id="ARBA00023002"/>
    </source>
</evidence>
<keyword evidence="2" id="KW-0521">NADP</keyword>
<dbReference type="Gene3D" id="3.20.20.100">
    <property type="entry name" value="NADP-dependent oxidoreductase domain"/>
    <property type="match status" value="1"/>
</dbReference>
<dbReference type="AlphaFoldDB" id="A0AAF3FSK5"/>
<keyword evidence="8" id="KW-1185">Reference proteome</keyword>
<protein>
    <submittedName>
        <fullName evidence="9">NADP-dependent oxidoreductase domain-containing protein</fullName>
    </submittedName>
</protein>
<dbReference type="InterPro" id="IPR023210">
    <property type="entry name" value="NADP_OxRdtase_dom"/>
</dbReference>
<evidence type="ECO:0000259" key="7">
    <source>
        <dbReference type="Pfam" id="PF00248"/>
    </source>
</evidence>
<feature type="site" description="Lowers pKa of active site Tyr" evidence="6">
    <location>
        <position position="78"/>
    </location>
</feature>